<protein>
    <submittedName>
        <fullName evidence="1">General stress protein A</fullName>
    </submittedName>
</protein>
<dbReference type="GO" id="GO:0016757">
    <property type="term" value="F:glycosyltransferase activity"/>
    <property type="evidence" value="ECO:0007669"/>
    <property type="project" value="InterPro"/>
</dbReference>
<dbReference type="Gene3D" id="3.90.550.10">
    <property type="entry name" value="Spore Coat Polysaccharide Biosynthesis Protein SpsA, Chain A"/>
    <property type="match status" value="1"/>
</dbReference>
<dbReference type="InterPro" id="IPR050587">
    <property type="entry name" value="GNT1/Glycosyltrans_8"/>
</dbReference>
<dbReference type="PANTHER" id="PTHR11183">
    <property type="entry name" value="GLYCOGENIN SUBFAMILY MEMBER"/>
    <property type="match status" value="1"/>
</dbReference>
<dbReference type="Pfam" id="PF01501">
    <property type="entry name" value="Glyco_transf_8"/>
    <property type="match status" value="1"/>
</dbReference>
<dbReference type="AlphaFoldDB" id="A0A6L5XNZ2"/>
<proteinExistence type="predicted"/>
<comment type="caution">
    <text evidence="1">The sequence shown here is derived from an EMBL/GenBank/DDBJ whole genome shotgun (WGS) entry which is preliminary data.</text>
</comment>
<dbReference type="InterPro" id="IPR029044">
    <property type="entry name" value="Nucleotide-diphossugar_trans"/>
</dbReference>
<evidence type="ECO:0000313" key="2">
    <source>
        <dbReference type="Proteomes" id="UP000477488"/>
    </source>
</evidence>
<dbReference type="InterPro" id="IPR002495">
    <property type="entry name" value="Glyco_trans_8"/>
</dbReference>
<dbReference type="SUPFAM" id="SSF53448">
    <property type="entry name" value="Nucleotide-diphospho-sugar transferases"/>
    <property type="match status" value="1"/>
</dbReference>
<dbReference type="Proteomes" id="UP000477488">
    <property type="component" value="Unassembled WGS sequence"/>
</dbReference>
<dbReference type="EMBL" id="VUMH01000017">
    <property type="protein sequence ID" value="MSS28937.1"/>
    <property type="molecule type" value="Genomic_DNA"/>
</dbReference>
<dbReference type="RefSeq" id="WP_154512859.1">
    <property type="nucleotide sequence ID" value="NZ_VUMH01000017.1"/>
</dbReference>
<sequence length="276" mass="30895">MIHIALAFHDNDGNYALHAAATLVSLFRRTASPITAHILHDAGLNDTGRARLAAVAEHFGQGLRLHAVPELPPASAADLPPQFGPGSLYRLHLPALVDEEQVIYLDCDICCTLDIRELWEQAAQGCAPSGEAPLLSCVRNMTDGRAVEKKGLNPAWYFNSGVLVFRPRRLRAVFPDLMAAVLRLLPELPRPLLFPDQDALNVIFRRLPLHWLDERFNYQLHVAGRWLQPPDLLEGKVLHFCGHKPWCEPLFPSALGHLENYRFLRRLLTAPRSPAT</sequence>
<evidence type="ECO:0000313" key="1">
    <source>
        <dbReference type="EMBL" id="MSS28937.1"/>
    </source>
</evidence>
<reference evidence="1 2" key="1">
    <citation type="submission" date="2019-09" db="EMBL/GenBank/DDBJ databases">
        <title>In-depth cultivation of the pig gut microbiome towards novel bacterial diversity and tailored functional studies.</title>
        <authorList>
            <person name="Wylensek D."/>
            <person name="Hitch T.C.A."/>
            <person name="Clavel T."/>
        </authorList>
    </citation>
    <scope>NUCLEOTIDE SEQUENCE [LARGE SCALE GENOMIC DNA]</scope>
    <source>
        <strain evidence="1 2">PG-178-WT-4</strain>
    </source>
</reference>
<gene>
    <name evidence="1" type="ORF">FYJ44_13055</name>
</gene>
<accession>A0A6L5XNZ2</accession>
<keyword evidence="2" id="KW-1185">Reference proteome</keyword>
<organism evidence="1 2">
    <name type="scientific">Desulfovibrio porci</name>
    <dbReference type="NCBI Taxonomy" id="2605782"/>
    <lineage>
        <taxon>Bacteria</taxon>
        <taxon>Pseudomonadati</taxon>
        <taxon>Thermodesulfobacteriota</taxon>
        <taxon>Desulfovibrionia</taxon>
        <taxon>Desulfovibrionales</taxon>
        <taxon>Desulfovibrionaceae</taxon>
        <taxon>Desulfovibrio</taxon>
    </lineage>
</organism>
<name>A0A6L5XNZ2_9BACT</name>